<protein>
    <submittedName>
        <fullName evidence="2">Glutathione S-transferase</fullName>
    </submittedName>
</protein>
<dbReference type="InterPro" id="IPR036249">
    <property type="entry name" value="Thioredoxin-like_sf"/>
</dbReference>
<dbReference type="SUPFAM" id="SSF47616">
    <property type="entry name" value="GST C-terminal domain-like"/>
    <property type="match status" value="1"/>
</dbReference>
<reference evidence="2" key="2">
    <citation type="submission" date="2020-09" db="EMBL/GenBank/DDBJ databases">
        <authorList>
            <person name="Sun Q."/>
            <person name="Sedlacek I."/>
        </authorList>
    </citation>
    <scope>NUCLEOTIDE SEQUENCE</scope>
    <source>
        <strain evidence="2">CCM 7897</strain>
    </source>
</reference>
<dbReference type="SUPFAM" id="SSF52833">
    <property type="entry name" value="Thioredoxin-like"/>
    <property type="match status" value="1"/>
</dbReference>
<dbReference type="Pfam" id="PF13410">
    <property type="entry name" value="GST_C_2"/>
    <property type="match status" value="1"/>
</dbReference>
<dbReference type="Pfam" id="PF13409">
    <property type="entry name" value="GST_N_2"/>
    <property type="match status" value="1"/>
</dbReference>
<dbReference type="Gene3D" id="1.20.1050.10">
    <property type="match status" value="1"/>
</dbReference>
<name>A0A917C224_9HYPH</name>
<organism evidence="2 3">
    <name type="scientific">Azorhizobium oxalatiphilum</name>
    <dbReference type="NCBI Taxonomy" id="980631"/>
    <lineage>
        <taxon>Bacteria</taxon>
        <taxon>Pseudomonadati</taxon>
        <taxon>Pseudomonadota</taxon>
        <taxon>Alphaproteobacteria</taxon>
        <taxon>Hyphomicrobiales</taxon>
        <taxon>Xanthobacteraceae</taxon>
        <taxon>Azorhizobium</taxon>
    </lineage>
</organism>
<dbReference type="AlphaFoldDB" id="A0A917C224"/>
<dbReference type="GO" id="GO:0006749">
    <property type="term" value="P:glutathione metabolic process"/>
    <property type="evidence" value="ECO:0007669"/>
    <property type="project" value="TreeGrafter"/>
</dbReference>
<dbReference type="Gene3D" id="3.40.30.10">
    <property type="entry name" value="Glutaredoxin"/>
    <property type="match status" value="1"/>
</dbReference>
<comment type="caution">
    <text evidence="2">The sequence shown here is derived from an EMBL/GenBank/DDBJ whole genome shotgun (WGS) entry which is preliminary data.</text>
</comment>
<dbReference type="Proteomes" id="UP000606044">
    <property type="component" value="Unassembled WGS sequence"/>
</dbReference>
<evidence type="ECO:0000259" key="1">
    <source>
        <dbReference type="PROSITE" id="PS50404"/>
    </source>
</evidence>
<accession>A0A917C224</accession>
<dbReference type="EMBL" id="BMCT01000003">
    <property type="protein sequence ID" value="GGF64257.1"/>
    <property type="molecule type" value="Genomic_DNA"/>
</dbReference>
<evidence type="ECO:0000313" key="2">
    <source>
        <dbReference type="EMBL" id="GGF64257.1"/>
    </source>
</evidence>
<feature type="domain" description="GST N-terminal" evidence="1">
    <location>
        <begin position="4"/>
        <end position="84"/>
    </location>
</feature>
<dbReference type="InterPro" id="IPR036282">
    <property type="entry name" value="Glutathione-S-Trfase_C_sf"/>
</dbReference>
<dbReference type="PANTHER" id="PTHR42673">
    <property type="entry name" value="MALEYLACETOACETATE ISOMERASE"/>
    <property type="match status" value="1"/>
</dbReference>
<dbReference type="CDD" id="cd03043">
    <property type="entry name" value="GST_N_1"/>
    <property type="match status" value="1"/>
</dbReference>
<dbReference type="GO" id="GO:0004364">
    <property type="term" value="F:glutathione transferase activity"/>
    <property type="evidence" value="ECO:0007669"/>
    <property type="project" value="TreeGrafter"/>
</dbReference>
<sequence>MSKATLTISSKNYSSWSLRGWLICKLAGLEFEEERVPVDDPSARAELLLLSPSFLVPRLQHEGVTVWDTLAIAAFLHELFPDAHLLPPDRAARAHCLSVAGEMHSGFANLRSALPMNIKGRYPGFKVWAGAQADIERILAIWRGCLAAHGGPYLIGNRPSLADAMYAPVCSRFTTYDVKLDDTCDAYRARIMSHPVMQEWIAGAMAEPEELEELDAEF</sequence>
<dbReference type="InterPro" id="IPR040079">
    <property type="entry name" value="Glutathione_S-Trfase"/>
</dbReference>
<evidence type="ECO:0000313" key="3">
    <source>
        <dbReference type="Proteomes" id="UP000606044"/>
    </source>
</evidence>
<dbReference type="InterPro" id="IPR004045">
    <property type="entry name" value="Glutathione_S-Trfase_N"/>
</dbReference>
<dbReference type="CDD" id="cd03194">
    <property type="entry name" value="GST_C_3"/>
    <property type="match status" value="1"/>
</dbReference>
<dbReference type="RefSeq" id="WP_188579002.1">
    <property type="nucleotide sequence ID" value="NZ_BMCT01000003.1"/>
</dbReference>
<gene>
    <name evidence="2" type="ORF">GCM10007301_25100</name>
</gene>
<dbReference type="GO" id="GO:0006559">
    <property type="term" value="P:L-phenylalanine catabolic process"/>
    <property type="evidence" value="ECO:0007669"/>
    <property type="project" value="TreeGrafter"/>
</dbReference>
<keyword evidence="3" id="KW-1185">Reference proteome</keyword>
<dbReference type="GO" id="GO:0016034">
    <property type="term" value="F:maleylacetoacetate isomerase activity"/>
    <property type="evidence" value="ECO:0007669"/>
    <property type="project" value="TreeGrafter"/>
</dbReference>
<reference evidence="2" key="1">
    <citation type="journal article" date="2014" name="Int. J. Syst. Evol. Microbiol.">
        <title>Complete genome sequence of Corynebacterium casei LMG S-19264T (=DSM 44701T), isolated from a smear-ripened cheese.</title>
        <authorList>
            <consortium name="US DOE Joint Genome Institute (JGI-PGF)"/>
            <person name="Walter F."/>
            <person name="Albersmeier A."/>
            <person name="Kalinowski J."/>
            <person name="Ruckert C."/>
        </authorList>
    </citation>
    <scope>NUCLEOTIDE SEQUENCE</scope>
    <source>
        <strain evidence="2">CCM 7897</strain>
    </source>
</reference>
<dbReference type="SFLD" id="SFLDS00019">
    <property type="entry name" value="Glutathione_Transferase_(cytos"/>
    <property type="match status" value="1"/>
</dbReference>
<proteinExistence type="predicted"/>
<dbReference type="PANTHER" id="PTHR42673:SF4">
    <property type="entry name" value="MALEYLACETOACETATE ISOMERASE"/>
    <property type="match status" value="1"/>
</dbReference>
<dbReference type="PROSITE" id="PS50404">
    <property type="entry name" value="GST_NTER"/>
    <property type="match status" value="1"/>
</dbReference>